<feature type="compositionally biased region" description="Polar residues" evidence="1">
    <location>
        <begin position="43"/>
        <end position="54"/>
    </location>
</feature>
<organism evidence="2 3">
    <name type="scientific">Tilletia indica</name>
    <dbReference type="NCBI Taxonomy" id="43049"/>
    <lineage>
        <taxon>Eukaryota</taxon>
        <taxon>Fungi</taxon>
        <taxon>Dikarya</taxon>
        <taxon>Basidiomycota</taxon>
        <taxon>Ustilaginomycotina</taxon>
        <taxon>Exobasidiomycetes</taxon>
        <taxon>Tilletiales</taxon>
        <taxon>Tilletiaceae</taxon>
        <taxon>Tilletia</taxon>
    </lineage>
</organism>
<feature type="compositionally biased region" description="Basic and acidic residues" evidence="1">
    <location>
        <begin position="14"/>
        <end position="24"/>
    </location>
</feature>
<reference evidence="2" key="1">
    <citation type="submission" date="2016-04" db="EMBL/GenBank/DDBJ databases">
        <authorList>
            <person name="Nguyen H.D."/>
            <person name="Samba Siva P."/>
            <person name="Cullis J."/>
            <person name="Levesque C.A."/>
            <person name="Hambleton S."/>
        </authorList>
    </citation>
    <scope>NUCLEOTIDE SEQUENCE</scope>
    <source>
        <strain evidence="2">DAOMC 236416</strain>
    </source>
</reference>
<protein>
    <submittedName>
        <fullName evidence="2">Uncharacterized protein</fullName>
    </submittedName>
</protein>
<keyword evidence="3" id="KW-1185">Reference proteome</keyword>
<feature type="region of interest" description="Disordered" evidence="1">
    <location>
        <begin position="1"/>
        <end position="54"/>
    </location>
</feature>
<feature type="region of interest" description="Disordered" evidence="1">
    <location>
        <begin position="107"/>
        <end position="129"/>
    </location>
</feature>
<evidence type="ECO:0000256" key="1">
    <source>
        <dbReference type="SAM" id="MobiDB-lite"/>
    </source>
</evidence>
<evidence type="ECO:0000313" key="3">
    <source>
        <dbReference type="Proteomes" id="UP000077521"/>
    </source>
</evidence>
<proteinExistence type="predicted"/>
<reference evidence="2" key="2">
    <citation type="journal article" date="2019" name="IMA Fungus">
        <title>Genome sequencing and comparison of five Tilletia species to identify candidate genes for the detection of regulated species infecting wheat.</title>
        <authorList>
            <person name="Nguyen H.D.T."/>
            <person name="Sultana T."/>
            <person name="Kesanakurti P."/>
            <person name="Hambleton S."/>
        </authorList>
    </citation>
    <scope>NUCLEOTIDE SEQUENCE</scope>
    <source>
        <strain evidence="2">DAOMC 236416</strain>
    </source>
</reference>
<evidence type="ECO:0000313" key="2">
    <source>
        <dbReference type="EMBL" id="KAE8241215.1"/>
    </source>
</evidence>
<dbReference type="AlphaFoldDB" id="A0A177TE66"/>
<dbReference type="PANTHER" id="PTHR39474">
    <property type="entry name" value="UNNAMED PRODUCT"/>
    <property type="match status" value="1"/>
</dbReference>
<dbReference type="PANTHER" id="PTHR39474:SF1">
    <property type="entry name" value="FUNGAL SPECIFIC TRANSCRIPTION FACTOR"/>
    <property type="match status" value="1"/>
</dbReference>
<gene>
    <name evidence="2" type="ORF">A4X13_0g7516</name>
</gene>
<feature type="compositionally biased region" description="Pro residues" evidence="1">
    <location>
        <begin position="1"/>
        <end position="11"/>
    </location>
</feature>
<dbReference type="EMBL" id="LWDF02000951">
    <property type="protein sequence ID" value="KAE8241215.1"/>
    <property type="molecule type" value="Genomic_DNA"/>
</dbReference>
<dbReference type="Proteomes" id="UP000077521">
    <property type="component" value="Unassembled WGS sequence"/>
</dbReference>
<feature type="compositionally biased region" description="Gly residues" evidence="1">
    <location>
        <begin position="116"/>
        <end position="129"/>
    </location>
</feature>
<accession>A0A177TE66</accession>
<sequence length="129" mass="13876">MSAVPVFPPPHLVSDTKEGEEQKPESQQQQPPIMGALPAPSDIQESTTTPSLNVASDTSSTFKFDALGPLVVNTDGTLSRIHNWSSMTESERERTLRVLGKRNKLRMADLRATEEGGSGGGGEQTGKKE</sequence>
<comment type="caution">
    <text evidence="2">The sequence shown here is derived from an EMBL/GenBank/DDBJ whole genome shotgun (WGS) entry which is preliminary data.</text>
</comment>
<name>A0A177TE66_9BASI</name>